<evidence type="ECO:0000256" key="1">
    <source>
        <dbReference type="PROSITE-ProRule" id="PRU00221"/>
    </source>
</evidence>
<dbReference type="Pfam" id="PF00400">
    <property type="entry name" value="WD40"/>
    <property type="match status" value="3"/>
</dbReference>
<dbReference type="PANTHER" id="PTHR19847:SF7">
    <property type="entry name" value="DDB1- AND CUL4-ASSOCIATED FACTOR 11"/>
    <property type="match status" value="1"/>
</dbReference>
<dbReference type="InterPro" id="IPR001680">
    <property type="entry name" value="WD40_rpt"/>
</dbReference>
<accession>A0A913YWQ1</accession>
<feature type="repeat" description="WD" evidence="1">
    <location>
        <begin position="69"/>
        <end position="95"/>
    </location>
</feature>
<protein>
    <submittedName>
        <fullName evidence="2">Uncharacterized protein</fullName>
    </submittedName>
</protein>
<dbReference type="Proteomes" id="UP000887567">
    <property type="component" value="Unplaced"/>
</dbReference>
<dbReference type="RefSeq" id="XP_028519488.1">
    <property type="nucleotide sequence ID" value="XM_028663687.1"/>
</dbReference>
<dbReference type="SMART" id="SM00320">
    <property type="entry name" value="WD40"/>
    <property type="match status" value="3"/>
</dbReference>
<dbReference type="InterPro" id="IPR036322">
    <property type="entry name" value="WD40_repeat_dom_sf"/>
</dbReference>
<dbReference type="InterPro" id="IPR015943">
    <property type="entry name" value="WD40/YVTN_repeat-like_dom_sf"/>
</dbReference>
<keyword evidence="3" id="KW-1185">Reference proteome</keyword>
<keyword evidence="1" id="KW-0853">WD repeat</keyword>
<reference evidence="2" key="1">
    <citation type="submission" date="2022-11" db="UniProtKB">
        <authorList>
            <consortium name="EnsemblMetazoa"/>
        </authorList>
    </citation>
    <scope>IDENTIFICATION</scope>
</reference>
<proteinExistence type="predicted"/>
<name>A0A913YWQ1_EXADI</name>
<dbReference type="OMA" id="DTKGDAR"/>
<organism evidence="2 3">
    <name type="scientific">Exaiptasia diaphana</name>
    <name type="common">Tropical sea anemone</name>
    <name type="synonym">Aiptasia pulchella</name>
    <dbReference type="NCBI Taxonomy" id="2652724"/>
    <lineage>
        <taxon>Eukaryota</taxon>
        <taxon>Metazoa</taxon>
        <taxon>Cnidaria</taxon>
        <taxon>Anthozoa</taxon>
        <taxon>Hexacorallia</taxon>
        <taxon>Actiniaria</taxon>
        <taxon>Aiptasiidae</taxon>
        <taxon>Exaiptasia</taxon>
    </lineage>
</organism>
<dbReference type="EnsemblMetazoa" id="XM_028663687.1">
    <property type="protein sequence ID" value="XP_028519488.1"/>
    <property type="gene ID" value="LOC114576643"/>
</dbReference>
<dbReference type="KEGG" id="epa:114576643"/>
<dbReference type="PROSITE" id="PS50082">
    <property type="entry name" value="WD_REPEATS_2"/>
    <property type="match status" value="1"/>
</dbReference>
<dbReference type="PANTHER" id="PTHR19847">
    <property type="entry name" value="DDB1- AND CUL4-ASSOCIATED FACTOR 11"/>
    <property type="match status" value="1"/>
</dbReference>
<dbReference type="GO" id="GO:0043161">
    <property type="term" value="P:proteasome-mediated ubiquitin-dependent protein catabolic process"/>
    <property type="evidence" value="ECO:0007669"/>
    <property type="project" value="TreeGrafter"/>
</dbReference>
<dbReference type="Gene3D" id="2.130.10.10">
    <property type="entry name" value="YVTN repeat-like/Quinoprotein amine dehydrogenase"/>
    <property type="match status" value="1"/>
</dbReference>
<dbReference type="InterPro" id="IPR051859">
    <property type="entry name" value="DCAF"/>
</dbReference>
<evidence type="ECO:0000313" key="2">
    <source>
        <dbReference type="EnsemblMetazoa" id="XP_028519488.1"/>
    </source>
</evidence>
<dbReference type="OrthoDB" id="63070at2759"/>
<evidence type="ECO:0000313" key="3">
    <source>
        <dbReference type="Proteomes" id="UP000887567"/>
    </source>
</evidence>
<dbReference type="AlphaFoldDB" id="A0A913YWQ1"/>
<sequence length="216" mass="24434">LCNIYGDYNTHIALDLKPRSRRFCAFSIEFSQDNKEIIAGSNDSCIYIYDRESDQRILRILGHDQDYDVNAVTFADSSAQILFSGSDDGLCKVWDRRMLNESHPLPVGVFAGHSDGLTFIHSKAIIKVLRTKTLPGDSSIMTYRGHVVRNTLIRCYFSPAHTTGQVGFPLWGKFVCKSRCFYDVLTGEVKANLTGHRECVRDVSWHPYDNKIVSTS</sequence>
<dbReference type="SUPFAM" id="SSF50978">
    <property type="entry name" value="WD40 repeat-like"/>
    <property type="match status" value="1"/>
</dbReference>
<dbReference type="GeneID" id="114576643"/>
<dbReference type="GO" id="GO:0080008">
    <property type="term" value="C:Cul4-RING E3 ubiquitin ligase complex"/>
    <property type="evidence" value="ECO:0007669"/>
    <property type="project" value="TreeGrafter"/>
</dbReference>